<feature type="region of interest" description="Disordered" evidence="1">
    <location>
        <begin position="36"/>
        <end position="94"/>
    </location>
</feature>
<feature type="compositionally biased region" description="Basic and acidic residues" evidence="1">
    <location>
        <begin position="48"/>
        <end position="64"/>
    </location>
</feature>
<evidence type="ECO:0000256" key="1">
    <source>
        <dbReference type="SAM" id="MobiDB-lite"/>
    </source>
</evidence>
<accession>A0A2A2KIM5</accession>
<evidence type="ECO:0000313" key="2">
    <source>
        <dbReference type="EMBL" id="PAV73713.1"/>
    </source>
</evidence>
<dbReference type="Proteomes" id="UP000218231">
    <property type="component" value="Unassembled WGS sequence"/>
</dbReference>
<evidence type="ECO:0000313" key="3">
    <source>
        <dbReference type="Proteomes" id="UP000218231"/>
    </source>
</evidence>
<reference evidence="2 3" key="1">
    <citation type="journal article" date="2017" name="Curr. Biol.">
        <title>Genome architecture and evolution of a unichromosomal asexual nematode.</title>
        <authorList>
            <person name="Fradin H."/>
            <person name="Zegar C."/>
            <person name="Gutwein M."/>
            <person name="Lucas J."/>
            <person name="Kovtun M."/>
            <person name="Corcoran D."/>
            <person name="Baugh L.R."/>
            <person name="Kiontke K."/>
            <person name="Gunsalus K."/>
            <person name="Fitch D.H."/>
            <person name="Piano F."/>
        </authorList>
    </citation>
    <scope>NUCLEOTIDE SEQUENCE [LARGE SCALE GENOMIC DNA]</scope>
    <source>
        <strain evidence="2">PF1309</strain>
    </source>
</reference>
<keyword evidence="3" id="KW-1185">Reference proteome</keyword>
<protein>
    <submittedName>
        <fullName evidence="2">Uncharacterized protein</fullName>
    </submittedName>
</protein>
<dbReference type="EMBL" id="LIAE01008543">
    <property type="protein sequence ID" value="PAV73713.1"/>
    <property type="molecule type" value="Genomic_DNA"/>
</dbReference>
<feature type="compositionally biased region" description="Polar residues" evidence="1">
    <location>
        <begin position="65"/>
        <end position="76"/>
    </location>
</feature>
<gene>
    <name evidence="2" type="ORF">WR25_04639</name>
</gene>
<comment type="caution">
    <text evidence="2">The sequence shown here is derived from an EMBL/GenBank/DDBJ whole genome shotgun (WGS) entry which is preliminary data.</text>
</comment>
<name>A0A2A2KIM5_9BILA</name>
<proteinExistence type="predicted"/>
<sequence length="94" mass="10237">MMEMKQDLRCSRHTYWCGAGWGKWCFASAAVQAGHVSGGSANNSTTAGDRDPLLGAGLKREEISHTSSGFDTGQSDQKIDWNSWIDPDEPSTML</sequence>
<organism evidence="2 3">
    <name type="scientific">Diploscapter pachys</name>
    <dbReference type="NCBI Taxonomy" id="2018661"/>
    <lineage>
        <taxon>Eukaryota</taxon>
        <taxon>Metazoa</taxon>
        <taxon>Ecdysozoa</taxon>
        <taxon>Nematoda</taxon>
        <taxon>Chromadorea</taxon>
        <taxon>Rhabditida</taxon>
        <taxon>Rhabditina</taxon>
        <taxon>Rhabditomorpha</taxon>
        <taxon>Rhabditoidea</taxon>
        <taxon>Rhabditidae</taxon>
        <taxon>Diploscapter</taxon>
    </lineage>
</organism>
<dbReference type="AlphaFoldDB" id="A0A2A2KIM5"/>